<gene>
    <name evidence="4" type="ORF">SAMN05216266_13526</name>
</gene>
<organism evidence="4 5">
    <name type="scientific">Amycolatopsis marina</name>
    <dbReference type="NCBI Taxonomy" id="490629"/>
    <lineage>
        <taxon>Bacteria</taxon>
        <taxon>Bacillati</taxon>
        <taxon>Actinomycetota</taxon>
        <taxon>Actinomycetes</taxon>
        <taxon>Pseudonocardiales</taxon>
        <taxon>Pseudonocardiaceae</taxon>
        <taxon>Amycolatopsis</taxon>
    </lineage>
</organism>
<dbReference type="EMBL" id="FOKG01000035">
    <property type="protein sequence ID" value="SFB63482.1"/>
    <property type="molecule type" value="Genomic_DNA"/>
</dbReference>
<evidence type="ECO:0000256" key="1">
    <source>
        <dbReference type="SAM" id="MobiDB-lite"/>
    </source>
</evidence>
<proteinExistence type="predicted"/>
<keyword evidence="2" id="KW-1133">Transmembrane helix</keyword>
<feature type="signal peptide" evidence="3">
    <location>
        <begin position="1"/>
        <end position="20"/>
    </location>
</feature>
<evidence type="ECO:0000313" key="4">
    <source>
        <dbReference type="EMBL" id="SFB63482.1"/>
    </source>
</evidence>
<feature type="compositionally biased region" description="Basic and acidic residues" evidence="1">
    <location>
        <begin position="432"/>
        <end position="444"/>
    </location>
</feature>
<keyword evidence="2" id="KW-0472">Membrane</keyword>
<name>A0A1I1CN47_9PSEU</name>
<keyword evidence="2" id="KW-0812">Transmembrane</keyword>
<reference evidence="5" key="1">
    <citation type="submission" date="2016-10" db="EMBL/GenBank/DDBJ databases">
        <authorList>
            <person name="Varghese N."/>
            <person name="Submissions S."/>
        </authorList>
    </citation>
    <scope>NUCLEOTIDE SEQUENCE [LARGE SCALE GENOMIC DNA]</scope>
    <source>
        <strain evidence="5">CGMCC 4.3568</strain>
    </source>
</reference>
<keyword evidence="5" id="KW-1185">Reference proteome</keyword>
<protein>
    <recommendedName>
        <fullName evidence="6">DUF4350 domain-containing protein</fullName>
    </recommendedName>
</protein>
<evidence type="ECO:0000256" key="2">
    <source>
        <dbReference type="SAM" id="Phobius"/>
    </source>
</evidence>
<dbReference type="STRING" id="490629.SAMN05216266_13526"/>
<evidence type="ECO:0000256" key="3">
    <source>
        <dbReference type="SAM" id="SignalP"/>
    </source>
</evidence>
<evidence type="ECO:0000313" key="5">
    <source>
        <dbReference type="Proteomes" id="UP000243799"/>
    </source>
</evidence>
<sequence>MAVILALPLLALGAAPVATAQEIALPPKLDVEAALDALRTQQIHRVPGAVAHFDEDLIRDEMTGNMRVLVAPPRGPTDGNGHYKDIDQYFQEVERKLDAWTKETGLRLISVIGLDVSYRYLPPSPLGGPGEFQRRNMVPDTLAEARQHVAQHDVTATVWRSVRQVKDTTDDPMLLDHPVAELTEASPARTAELADLLRENPVHNAPGRTEEIRLSVAEIRQETGFDVRVAAFPVADPADPLVDHAPALAEHFPGEVIVVAYGAWLEVAGPHQAQLTSSRDSTLGRSEGRMHALLPTVNSNIVKMLRNADRLITDRPFSRPQTPPLREIIITGAPWLFLGSALILGGGGLAHTISRKTLNARARRGALRETSAEAFAAITQLGRRLLAADPATAPVMVKAAERHSTATALFDRSTTPAAMAEVRSIAEQGSRLLDEHPRDDRHEQ</sequence>
<dbReference type="Proteomes" id="UP000243799">
    <property type="component" value="Unassembled WGS sequence"/>
</dbReference>
<feature type="chain" id="PRO_5017207872" description="DUF4350 domain-containing protein" evidence="3">
    <location>
        <begin position="21"/>
        <end position="444"/>
    </location>
</feature>
<dbReference type="AlphaFoldDB" id="A0A1I1CN47"/>
<keyword evidence="3" id="KW-0732">Signal</keyword>
<feature type="transmembrane region" description="Helical" evidence="2">
    <location>
        <begin position="335"/>
        <end position="354"/>
    </location>
</feature>
<accession>A0A1I1CN47</accession>
<feature type="region of interest" description="Disordered" evidence="1">
    <location>
        <begin position="423"/>
        <end position="444"/>
    </location>
</feature>
<evidence type="ECO:0008006" key="6">
    <source>
        <dbReference type="Google" id="ProtNLM"/>
    </source>
</evidence>